<dbReference type="EMBL" id="CM032182">
    <property type="protein sequence ID" value="KAG7097477.1"/>
    <property type="molecule type" value="Genomic_DNA"/>
</dbReference>
<evidence type="ECO:0000313" key="3">
    <source>
        <dbReference type="Proteomes" id="UP001049176"/>
    </source>
</evidence>
<dbReference type="RefSeq" id="XP_043013947.1">
    <property type="nucleotide sequence ID" value="XM_043149343.1"/>
</dbReference>
<evidence type="ECO:0000313" key="2">
    <source>
        <dbReference type="EMBL" id="KAG7097477.1"/>
    </source>
</evidence>
<organism evidence="2 3">
    <name type="scientific">Marasmius oreades</name>
    <name type="common">fairy-ring Marasmius</name>
    <dbReference type="NCBI Taxonomy" id="181124"/>
    <lineage>
        <taxon>Eukaryota</taxon>
        <taxon>Fungi</taxon>
        <taxon>Dikarya</taxon>
        <taxon>Basidiomycota</taxon>
        <taxon>Agaricomycotina</taxon>
        <taxon>Agaricomycetes</taxon>
        <taxon>Agaricomycetidae</taxon>
        <taxon>Agaricales</taxon>
        <taxon>Marasmiineae</taxon>
        <taxon>Marasmiaceae</taxon>
        <taxon>Marasmius</taxon>
    </lineage>
</organism>
<feature type="region of interest" description="Disordered" evidence="1">
    <location>
        <begin position="134"/>
        <end position="153"/>
    </location>
</feature>
<feature type="compositionally biased region" description="Basic and acidic residues" evidence="1">
    <location>
        <begin position="43"/>
        <end position="52"/>
    </location>
</feature>
<keyword evidence="3" id="KW-1185">Reference proteome</keyword>
<evidence type="ECO:0000256" key="1">
    <source>
        <dbReference type="SAM" id="MobiDB-lite"/>
    </source>
</evidence>
<sequence length="269" mass="30347">MTRGSFVNRLYRKKRGSSTPTPVNTTITSTSSVYRRARKRRTCKDPNRKQDPHYVNTIQLEYQLQPEDISGHRQEDFTFNFRMQPVPRAEASQNSSAETSRQMAPHSNNTAVYASGSMQWPCTADQDFLLQDEGDHSQLTPSPASNDPSQTLSLIPSYPQASMFLTHSVPDNAPWDNAPTNNDSSQFSHYCGFTGAFLASSNSQVLSQDDYLSHQYQEQFRGHVHAPMREENSFGINDAFFGNTFGMPARSPSQSDIHRFGNSYYGCNF</sequence>
<feature type="region of interest" description="Disordered" evidence="1">
    <location>
        <begin position="84"/>
        <end position="105"/>
    </location>
</feature>
<dbReference type="GeneID" id="66073895"/>
<reference evidence="2" key="1">
    <citation type="journal article" date="2021" name="Genome Biol. Evol.">
        <title>The assembled and annotated genome of the fairy-ring fungus Marasmius oreades.</title>
        <authorList>
            <person name="Hiltunen M."/>
            <person name="Ament-Velasquez S.L."/>
            <person name="Johannesson H."/>
        </authorList>
    </citation>
    <scope>NUCLEOTIDE SEQUENCE</scope>
    <source>
        <strain evidence="2">03SP1</strain>
    </source>
</reference>
<name>A0A9P7UZF0_9AGAR</name>
<protein>
    <submittedName>
        <fullName evidence="2">Uncharacterized protein</fullName>
    </submittedName>
</protein>
<feature type="region of interest" description="Disordered" evidence="1">
    <location>
        <begin position="12"/>
        <end position="52"/>
    </location>
</feature>
<comment type="caution">
    <text evidence="2">The sequence shown here is derived from an EMBL/GenBank/DDBJ whole genome shotgun (WGS) entry which is preliminary data.</text>
</comment>
<dbReference type="Proteomes" id="UP001049176">
    <property type="component" value="Chromosome 2"/>
</dbReference>
<dbReference type="KEGG" id="more:E1B28_004819"/>
<dbReference type="AlphaFoldDB" id="A0A9P7UZF0"/>
<gene>
    <name evidence="2" type="ORF">E1B28_004819</name>
</gene>
<accession>A0A9P7UZF0</accession>
<proteinExistence type="predicted"/>
<feature type="compositionally biased region" description="Low complexity" evidence="1">
    <location>
        <begin position="17"/>
        <end position="33"/>
    </location>
</feature>
<dbReference type="OrthoDB" id="10581142at2759"/>
<feature type="compositionally biased region" description="Polar residues" evidence="1">
    <location>
        <begin position="137"/>
        <end position="153"/>
    </location>
</feature>
<feature type="compositionally biased region" description="Polar residues" evidence="1">
    <location>
        <begin position="91"/>
        <end position="105"/>
    </location>
</feature>